<dbReference type="InterPro" id="IPR050570">
    <property type="entry name" value="Cell_wall_metabolism_enzyme"/>
</dbReference>
<organism evidence="4 5">
    <name type="scientific">Chengkuizengella marina</name>
    <dbReference type="NCBI Taxonomy" id="2507566"/>
    <lineage>
        <taxon>Bacteria</taxon>
        <taxon>Bacillati</taxon>
        <taxon>Bacillota</taxon>
        <taxon>Bacilli</taxon>
        <taxon>Bacillales</taxon>
        <taxon>Paenibacillaceae</taxon>
        <taxon>Chengkuizengella</taxon>
    </lineage>
</organism>
<dbReference type="Proteomes" id="UP000448943">
    <property type="component" value="Unassembled WGS sequence"/>
</dbReference>
<dbReference type="EMBL" id="SIJB01000014">
    <property type="protein sequence ID" value="NBI28468.1"/>
    <property type="molecule type" value="Genomic_DNA"/>
</dbReference>
<dbReference type="PANTHER" id="PTHR21666:SF270">
    <property type="entry name" value="MUREIN HYDROLASE ACTIVATOR ENVC"/>
    <property type="match status" value="1"/>
</dbReference>
<protein>
    <recommendedName>
        <fullName evidence="3">M23ase beta-sheet core domain-containing protein</fullName>
    </recommendedName>
</protein>
<keyword evidence="2" id="KW-0472">Membrane</keyword>
<dbReference type="OrthoDB" id="9805799at2"/>
<feature type="domain" description="M23ase beta-sheet core" evidence="3">
    <location>
        <begin position="250"/>
        <end position="344"/>
    </location>
</feature>
<dbReference type="Pfam" id="PF01551">
    <property type="entry name" value="Peptidase_M23"/>
    <property type="match status" value="1"/>
</dbReference>
<dbReference type="FunFam" id="2.70.70.10:FF:000006">
    <property type="entry name" value="M23 family peptidase"/>
    <property type="match status" value="1"/>
</dbReference>
<feature type="transmembrane region" description="Helical" evidence="2">
    <location>
        <begin position="34"/>
        <end position="56"/>
    </location>
</feature>
<keyword evidence="2" id="KW-1133">Transmembrane helix</keyword>
<name>A0A6N9Q2H6_9BACL</name>
<dbReference type="PANTHER" id="PTHR21666">
    <property type="entry name" value="PEPTIDASE-RELATED"/>
    <property type="match status" value="1"/>
</dbReference>
<dbReference type="InterPro" id="IPR016047">
    <property type="entry name" value="M23ase_b-sheet_dom"/>
</dbReference>
<proteinExistence type="predicted"/>
<keyword evidence="5" id="KW-1185">Reference proteome</keyword>
<comment type="caution">
    <text evidence="4">The sequence shown here is derived from an EMBL/GenBank/DDBJ whole genome shotgun (WGS) entry which is preliminary data.</text>
</comment>
<keyword evidence="2" id="KW-0812">Transmembrane</keyword>
<keyword evidence="1" id="KW-0175">Coiled coil</keyword>
<evidence type="ECO:0000259" key="3">
    <source>
        <dbReference type="Pfam" id="PF01551"/>
    </source>
</evidence>
<feature type="coiled-coil region" evidence="1">
    <location>
        <begin position="82"/>
        <end position="133"/>
    </location>
</feature>
<evidence type="ECO:0000313" key="5">
    <source>
        <dbReference type="Proteomes" id="UP000448943"/>
    </source>
</evidence>
<evidence type="ECO:0000256" key="1">
    <source>
        <dbReference type="SAM" id="Coils"/>
    </source>
</evidence>
<dbReference type="CDD" id="cd12797">
    <property type="entry name" value="M23_peptidase"/>
    <property type="match status" value="1"/>
</dbReference>
<sequence>MKKLFKFKWKKKKFTFIILEDAGRSSIQFKVMDFILYSLPIFLGLLIFSIFVLFTLHQSALLKYDRLHTTLKVSETKYTDMVTEKNQTIEDKDETIEQLQTNLMSLSEQTKEIESKLNELEKLENEIKKITGNDTTALADPSNTILEKDAVATSSVSILHKNNKLIGTGGHLVPLHNESLNDITTNTSENLISLNKNVDSLLVSLSDSKQDIVEYQQLLNITPSIWPTNHQKVTSNFGYRRDPFTNALSFHTGLDIGAFYNDPVFAAADGTISYTGYDRIYGNQITINHSRGMITRYMHLNKILVESGQQVKKGQKIGLVGSTGRSTGPHLHYEIVKNGQRQNPLDFIQ</sequence>
<dbReference type="RefSeq" id="WP_160645256.1">
    <property type="nucleotide sequence ID" value="NZ_SIJB01000014.1"/>
</dbReference>
<evidence type="ECO:0000256" key="2">
    <source>
        <dbReference type="SAM" id="Phobius"/>
    </source>
</evidence>
<reference evidence="4 5" key="1">
    <citation type="submission" date="2019-01" db="EMBL/GenBank/DDBJ databases">
        <title>Chengkuizengella sp. nov., isolated from deep-sea sediment of East Pacific Ocean.</title>
        <authorList>
            <person name="Yang J."/>
            <person name="Lai Q."/>
            <person name="Shao Z."/>
        </authorList>
    </citation>
    <scope>NUCLEOTIDE SEQUENCE [LARGE SCALE GENOMIC DNA]</scope>
    <source>
        <strain evidence="4 5">YPA3-1-1</strain>
    </source>
</reference>
<dbReference type="SUPFAM" id="SSF51261">
    <property type="entry name" value="Duplicated hybrid motif"/>
    <property type="match status" value="1"/>
</dbReference>
<gene>
    <name evidence="4" type="ORF">ERL59_05820</name>
</gene>
<evidence type="ECO:0000313" key="4">
    <source>
        <dbReference type="EMBL" id="NBI28468.1"/>
    </source>
</evidence>
<dbReference type="Gene3D" id="2.70.70.10">
    <property type="entry name" value="Glucose Permease (Domain IIA)"/>
    <property type="match status" value="1"/>
</dbReference>
<dbReference type="InterPro" id="IPR011055">
    <property type="entry name" value="Dup_hybrid_motif"/>
</dbReference>
<dbReference type="GO" id="GO:0004222">
    <property type="term" value="F:metalloendopeptidase activity"/>
    <property type="evidence" value="ECO:0007669"/>
    <property type="project" value="TreeGrafter"/>
</dbReference>
<dbReference type="AlphaFoldDB" id="A0A6N9Q2H6"/>
<accession>A0A6N9Q2H6</accession>